<dbReference type="AlphaFoldDB" id="A0A819MR91"/>
<sequence>MVKCGKKIATSGTDKKENEKENFEVYVLMRDIVTNVHHVIQRSKVISSKKLQKLEPGDEISFGQRGGRMRGIILMIGTEKQCKNSLCIIEKANTSNSKMNKDKKKNVDEAESKTDDMNYAEVNDDAESDENNEDIKSVSGEEGDSGNENDPLHIDEETSLKTIATSTSSNQGTEPIVATQKRKLLSDSGNKPLSKCCRNSYNGSVQSAMQVALQRQINSLEAQALEYQTTWMPRPTDQATNDYLIDIGRILSGAANVDADEKSDILLRVTSALDLTETQLQTCKGKNIRITVRQIMKMIHPDTPIGFKFADVDRDHIAAAREYARLMHPQEETMYTDGDLNHAMGHFFAAKTHKQSLKNYNDE</sequence>
<feature type="compositionally biased region" description="Basic and acidic residues" evidence="1">
    <location>
        <begin position="105"/>
        <end position="116"/>
    </location>
</feature>
<evidence type="ECO:0000256" key="1">
    <source>
        <dbReference type="SAM" id="MobiDB-lite"/>
    </source>
</evidence>
<comment type="caution">
    <text evidence="3">The sequence shown here is derived from an EMBL/GenBank/DDBJ whole genome shotgun (WGS) entry which is preliminary data.</text>
</comment>
<organism evidence="3 4">
    <name type="scientific">Rotaria sordida</name>
    <dbReference type="NCBI Taxonomy" id="392033"/>
    <lineage>
        <taxon>Eukaryota</taxon>
        <taxon>Metazoa</taxon>
        <taxon>Spiralia</taxon>
        <taxon>Gnathifera</taxon>
        <taxon>Rotifera</taxon>
        <taxon>Eurotatoria</taxon>
        <taxon>Bdelloidea</taxon>
        <taxon>Philodinida</taxon>
        <taxon>Philodinidae</taxon>
        <taxon>Rotaria</taxon>
    </lineage>
</organism>
<evidence type="ECO:0000313" key="4">
    <source>
        <dbReference type="Proteomes" id="UP000663836"/>
    </source>
</evidence>
<feature type="compositionally biased region" description="Acidic residues" evidence="1">
    <location>
        <begin position="122"/>
        <end position="132"/>
    </location>
</feature>
<feature type="region of interest" description="Disordered" evidence="1">
    <location>
        <begin position="97"/>
        <end position="189"/>
    </location>
</feature>
<reference evidence="3" key="1">
    <citation type="submission" date="2021-02" db="EMBL/GenBank/DDBJ databases">
        <authorList>
            <person name="Nowell W R."/>
        </authorList>
    </citation>
    <scope>NUCLEOTIDE SEQUENCE</scope>
</reference>
<dbReference type="Proteomes" id="UP000663864">
    <property type="component" value="Unassembled WGS sequence"/>
</dbReference>
<proteinExistence type="predicted"/>
<evidence type="ECO:0000313" key="2">
    <source>
        <dbReference type="EMBL" id="CAF1399556.1"/>
    </source>
</evidence>
<feature type="compositionally biased region" description="Basic and acidic residues" evidence="1">
    <location>
        <begin position="150"/>
        <end position="159"/>
    </location>
</feature>
<dbReference type="EMBL" id="CAJNOT010003778">
    <property type="protein sequence ID" value="CAF1399556.1"/>
    <property type="molecule type" value="Genomic_DNA"/>
</dbReference>
<protein>
    <submittedName>
        <fullName evidence="3">Uncharacterized protein</fullName>
    </submittedName>
</protein>
<feature type="compositionally biased region" description="Polar residues" evidence="1">
    <location>
        <begin position="160"/>
        <end position="173"/>
    </location>
</feature>
<dbReference type="Proteomes" id="UP000663836">
    <property type="component" value="Unassembled WGS sequence"/>
</dbReference>
<evidence type="ECO:0000313" key="3">
    <source>
        <dbReference type="EMBL" id="CAF3983816.1"/>
    </source>
</evidence>
<gene>
    <name evidence="3" type="ORF">JBS370_LOCUS25330</name>
    <name evidence="2" type="ORF">ZHD862_LOCUS33057</name>
</gene>
<accession>A0A819MR91</accession>
<name>A0A819MR91_9BILA</name>
<dbReference type="EMBL" id="CAJOBD010004184">
    <property type="protein sequence ID" value="CAF3983816.1"/>
    <property type="molecule type" value="Genomic_DNA"/>
</dbReference>